<dbReference type="RefSeq" id="WP_141320836.1">
    <property type="nucleotide sequence ID" value="NZ_BJLP01000032.1"/>
</dbReference>
<organism evidence="1 2">
    <name type="scientific">Cellulomonas uda</name>
    <dbReference type="NCBI Taxonomy" id="1714"/>
    <lineage>
        <taxon>Bacteria</taxon>
        <taxon>Bacillati</taxon>
        <taxon>Actinomycetota</taxon>
        <taxon>Actinomycetes</taxon>
        <taxon>Micrococcales</taxon>
        <taxon>Cellulomonadaceae</taxon>
        <taxon>Cellulomonas</taxon>
    </lineage>
</organism>
<dbReference type="AlphaFoldDB" id="A0A4Y3KF04"/>
<proteinExistence type="predicted"/>
<comment type="caution">
    <text evidence="1">The sequence shown here is derived from an EMBL/GenBank/DDBJ whole genome shotgun (WGS) entry which is preliminary data.</text>
</comment>
<keyword evidence="2" id="KW-1185">Reference proteome</keyword>
<dbReference type="EMBL" id="BJLP01000032">
    <property type="protein sequence ID" value="GEA81578.1"/>
    <property type="molecule type" value="Genomic_DNA"/>
</dbReference>
<reference evidence="1 2" key="1">
    <citation type="submission" date="2019-06" db="EMBL/GenBank/DDBJ databases">
        <title>Whole genome shotgun sequence of Cellulomonas uda NBRC 3747.</title>
        <authorList>
            <person name="Hosoyama A."/>
            <person name="Uohara A."/>
            <person name="Ohji S."/>
            <person name="Ichikawa N."/>
        </authorList>
    </citation>
    <scope>NUCLEOTIDE SEQUENCE [LARGE SCALE GENOMIC DNA]</scope>
    <source>
        <strain evidence="1 2">NBRC 3747</strain>
    </source>
</reference>
<dbReference type="Proteomes" id="UP000315842">
    <property type="component" value="Unassembled WGS sequence"/>
</dbReference>
<name>A0A4Y3KF04_CELUD</name>
<evidence type="ECO:0000313" key="2">
    <source>
        <dbReference type="Proteomes" id="UP000315842"/>
    </source>
</evidence>
<protein>
    <submittedName>
        <fullName evidence="1">Uncharacterized protein</fullName>
    </submittedName>
</protein>
<evidence type="ECO:0000313" key="1">
    <source>
        <dbReference type="EMBL" id="GEA81578.1"/>
    </source>
</evidence>
<sequence>MAPDSGPPLFGVDLDHIESWLDEHPELRAEVVDLVLLASGRGSAGDQGTAAHVACTVLVSVVRALSAIELVQDRVVGSIADAVKDAAMSTMRECCGSTMAEGLEPVVADVAVRAVDAVVPELGLVEPELLTALRLAALLACPDPQEHTAVDEHCRRSLALAVVESEERP</sequence>
<accession>A0A4Y3KF04</accession>
<gene>
    <name evidence="1" type="ORF">CUD01_20220</name>
</gene>